<feature type="compositionally biased region" description="Polar residues" evidence="2">
    <location>
        <begin position="304"/>
        <end position="320"/>
    </location>
</feature>
<feature type="compositionally biased region" description="Polar residues" evidence="2">
    <location>
        <begin position="379"/>
        <end position="400"/>
    </location>
</feature>
<gene>
    <name evidence="3" type="ORF">IFR04_014386</name>
</gene>
<comment type="caution">
    <text evidence="3">The sequence shown here is derived from an EMBL/GenBank/DDBJ whole genome shotgun (WGS) entry which is preliminary data.</text>
</comment>
<organism evidence="3 4">
    <name type="scientific">Cadophora malorum</name>
    <dbReference type="NCBI Taxonomy" id="108018"/>
    <lineage>
        <taxon>Eukaryota</taxon>
        <taxon>Fungi</taxon>
        <taxon>Dikarya</taxon>
        <taxon>Ascomycota</taxon>
        <taxon>Pezizomycotina</taxon>
        <taxon>Leotiomycetes</taxon>
        <taxon>Helotiales</taxon>
        <taxon>Ploettnerulaceae</taxon>
        <taxon>Cadophora</taxon>
    </lineage>
</organism>
<feature type="compositionally biased region" description="Polar residues" evidence="2">
    <location>
        <begin position="105"/>
        <end position="114"/>
    </location>
</feature>
<feature type="coiled-coil region" evidence="1">
    <location>
        <begin position="465"/>
        <end position="503"/>
    </location>
</feature>
<dbReference type="AlphaFoldDB" id="A0A8H7T3F7"/>
<reference evidence="3" key="1">
    <citation type="submission" date="2021-02" db="EMBL/GenBank/DDBJ databases">
        <title>Genome sequence Cadophora malorum strain M34.</title>
        <authorList>
            <person name="Stefanovic E."/>
            <person name="Vu D."/>
            <person name="Scully C."/>
            <person name="Dijksterhuis J."/>
            <person name="Roader J."/>
            <person name="Houbraken J."/>
        </authorList>
    </citation>
    <scope>NUCLEOTIDE SEQUENCE</scope>
    <source>
        <strain evidence="3">M34</strain>
    </source>
</reference>
<protein>
    <submittedName>
        <fullName evidence="3">Uncharacterized protein</fullName>
    </submittedName>
</protein>
<proteinExistence type="predicted"/>
<keyword evidence="4" id="KW-1185">Reference proteome</keyword>
<dbReference type="OrthoDB" id="62853at2759"/>
<evidence type="ECO:0000256" key="1">
    <source>
        <dbReference type="SAM" id="Coils"/>
    </source>
</evidence>
<evidence type="ECO:0000313" key="4">
    <source>
        <dbReference type="Proteomes" id="UP000664132"/>
    </source>
</evidence>
<accession>A0A8H7T3F7</accession>
<evidence type="ECO:0000256" key="2">
    <source>
        <dbReference type="SAM" id="MobiDB-lite"/>
    </source>
</evidence>
<feature type="region of interest" description="Disordered" evidence="2">
    <location>
        <begin position="336"/>
        <end position="448"/>
    </location>
</feature>
<evidence type="ECO:0000313" key="3">
    <source>
        <dbReference type="EMBL" id="KAG4412492.1"/>
    </source>
</evidence>
<feature type="region of interest" description="Disordered" evidence="2">
    <location>
        <begin position="255"/>
        <end position="321"/>
    </location>
</feature>
<dbReference type="EMBL" id="JAFJYH010000375">
    <property type="protein sequence ID" value="KAG4412492.1"/>
    <property type="molecule type" value="Genomic_DNA"/>
</dbReference>
<feature type="region of interest" description="Disordered" evidence="2">
    <location>
        <begin position="91"/>
        <end position="114"/>
    </location>
</feature>
<feature type="compositionally biased region" description="Polar residues" evidence="2">
    <location>
        <begin position="421"/>
        <end position="433"/>
    </location>
</feature>
<sequence>MNLEPQTHDSQLSMEIDWTSDADSSIPHDDMNDLDSQLQAIPQNNDDLSAILGLDTCNSDSNAETLQEGIENPCSETQFTAEETHTRLIGATQPATGVPPPTADANDSNPHSIHSTPELAIQEASETMSKGGDDQPEPEAQLRLLRYKLQNGFFPTAGKPKAHEMKTMSAYLEKLEYIGHPPQSLLSGTRITKLLKKIRDLDEIPKNGRYFFKERVIVLLQKWGTKLDQEDQTTPSPGQQIKHDDIGLSAVADEQKPANTADSQRSLKIDTKPSATGPIEEGALNMVARSEQSTNDHGDESPGNPVNESSQPTPPSSTNLHRAYKFMPEPEVVDLTSNDEIDLAAGSGSPRQPADHQNPRPSVAKSPQAPKSPSPPSTNPGSISTPAQEDQASPKSTSAKSGIKKRKRSNVTDDGRDLVSASGSSSGKHNTPYRQRPQRKTSPGKHLNNEILWMSESVSMIDKMIKDMEQEIDAIKMRRVLLLEENKALLEDNETDMQSARRRMNESIGLKKYLTAWGAQDEKVTREWSSSG</sequence>
<dbReference type="Proteomes" id="UP000664132">
    <property type="component" value="Unassembled WGS sequence"/>
</dbReference>
<name>A0A8H7T3F7_9HELO</name>
<keyword evidence="1" id="KW-0175">Coiled coil</keyword>